<name>W6TWC1_9SPIR</name>
<gene>
    <name evidence="1" type="ORF">BDCR2A_01666</name>
</gene>
<evidence type="ECO:0000313" key="2">
    <source>
        <dbReference type="Proteomes" id="UP000019148"/>
    </source>
</evidence>
<comment type="caution">
    <text evidence="1">The sequence shown here is derived from an EMBL/GenBank/DDBJ whole genome shotgun (WGS) entry which is preliminary data.</text>
</comment>
<accession>W6TWC1</accession>
<dbReference type="EMBL" id="AZIT01000052">
    <property type="protein sequence ID" value="ETZ17416.1"/>
    <property type="molecule type" value="Genomic_DNA"/>
</dbReference>
<dbReference type="PATRIC" id="fig|1432657.3.peg.1583"/>
<evidence type="ECO:0000313" key="1">
    <source>
        <dbReference type="EMBL" id="ETZ17416.1"/>
    </source>
</evidence>
<protein>
    <submittedName>
        <fullName evidence="1">Uncharacterized protein</fullName>
    </submittedName>
</protein>
<proteinExistence type="predicted"/>
<sequence length="40" mass="4901">MEEQKRLDNIEKFKLEETKRLMSQGMRFKKAKEAAIKRYP</sequence>
<reference evidence="1 2" key="1">
    <citation type="submission" date="2013-12" db="EMBL/GenBank/DDBJ databases">
        <title>Comparative genomics of relapsing fever spirochetes.</title>
        <authorList>
            <person name="Schwan T.G."/>
            <person name="Raffel S.J."/>
            <person name="Porcella S.F."/>
        </authorList>
    </citation>
    <scope>NUCLEOTIDE SEQUENCE [LARGE SCALE GENOMIC DNA]</scope>
    <source>
        <strain evidence="1 2">CR2A</strain>
    </source>
</reference>
<dbReference type="AlphaFoldDB" id="W6TWC1"/>
<organism evidence="1 2">
    <name type="scientific">Borrelia duttonii CR2A</name>
    <dbReference type="NCBI Taxonomy" id="1432657"/>
    <lineage>
        <taxon>Bacteria</taxon>
        <taxon>Pseudomonadati</taxon>
        <taxon>Spirochaetota</taxon>
        <taxon>Spirochaetia</taxon>
        <taxon>Spirochaetales</taxon>
        <taxon>Borreliaceae</taxon>
        <taxon>Borrelia</taxon>
    </lineage>
</organism>
<dbReference type="Proteomes" id="UP000019148">
    <property type="component" value="Unassembled WGS sequence"/>
</dbReference>